<dbReference type="Gene3D" id="1.25.40.10">
    <property type="entry name" value="Tetratricopeptide repeat domain"/>
    <property type="match status" value="1"/>
</dbReference>
<feature type="repeat" description="TPR" evidence="3">
    <location>
        <begin position="131"/>
        <end position="164"/>
    </location>
</feature>
<accession>A0A2S3QV53</accession>
<reference evidence="4 5" key="1">
    <citation type="journal article" date="2018" name="Front. Microbiol.">
        <title>Phylogeny of Vibrio vulnificus from the Analysis of the Core-Genome: Implications for Intra-Species Taxonomy.</title>
        <authorList>
            <person name="Roig F.J."/>
            <person name="Gonzalez-Candelas F."/>
            <person name="Sanjuan E."/>
            <person name="Fouz B."/>
            <person name="Feil E.J."/>
            <person name="Llorens C."/>
            <person name="Baker-Austin C."/>
            <person name="Oliver J.D."/>
            <person name="Danin-Poleg Y."/>
            <person name="Gibas C.J."/>
            <person name="Kashi Y."/>
            <person name="Gulig P.A."/>
            <person name="Morrison S.S."/>
            <person name="Amaro C."/>
        </authorList>
    </citation>
    <scope>NUCLEOTIDE SEQUENCE [LARGE SCALE GENOMIC DNA]</scope>
    <source>
        <strain evidence="4 5">CECT4608</strain>
    </source>
</reference>
<dbReference type="PANTHER" id="PTHR45586:SF1">
    <property type="entry name" value="LIPOPOLYSACCHARIDE ASSEMBLY PROTEIN B"/>
    <property type="match status" value="1"/>
</dbReference>
<dbReference type="InterPro" id="IPR019734">
    <property type="entry name" value="TPR_rpt"/>
</dbReference>
<gene>
    <name evidence="4" type="ORF">CRN52_22415</name>
</gene>
<evidence type="ECO:0000256" key="2">
    <source>
        <dbReference type="ARBA" id="ARBA00022803"/>
    </source>
</evidence>
<dbReference type="SMART" id="SM00028">
    <property type="entry name" value="TPR"/>
    <property type="match status" value="3"/>
</dbReference>
<proteinExistence type="predicted"/>
<dbReference type="EMBL" id="PDGH01000146">
    <property type="protein sequence ID" value="POB41749.1"/>
    <property type="molecule type" value="Genomic_DNA"/>
</dbReference>
<organism evidence="4 5">
    <name type="scientific">Vibrio vulnificus</name>
    <dbReference type="NCBI Taxonomy" id="672"/>
    <lineage>
        <taxon>Bacteria</taxon>
        <taxon>Pseudomonadati</taxon>
        <taxon>Pseudomonadota</taxon>
        <taxon>Gammaproteobacteria</taxon>
        <taxon>Vibrionales</taxon>
        <taxon>Vibrionaceae</taxon>
        <taxon>Vibrio</taxon>
    </lineage>
</organism>
<evidence type="ECO:0000313" key="5">
    <source>
        <dbReference type="Proteomes" id="UP000237466"/>
    </source>
</evidence>
<evidence type="ECO:0000256" key="1">
    <source>
        <dbReference type="ARBA" id="ARBA00022737"/>
    </source>
</evidence>
<comment type="caution">
    <text evidence="4">The sequence shown here is derived from an EMBL/GenBank/DDBJ whole genome shotgun (WGS) entry which is preliminary data.</text>
</comment>
<dbReference type="InterPro" id="IPR011990">
    <property type="entry name" value="TPR-like_helical_dom_sf"/>
</dbReference>
<dbReference type="InterPro" id="IPR051012">
    <property type="entry name" value="CellSynth/LPSAsmb/PSIAsmb"/>
</dbReference>
<evidence type="ECO:0000313" key="4">
    <source>
        <dbReference type="EMBL" id="POB41749.1"/>
    </source>
</evidence>
<dbReference type="Proteomes" id="UP000237466">
    <property type="component" value="Unassembled WGS sequence"/>
</dbReference>
<evidence type="ECO:0000256" key="3">
    <source>
        <dbReference type="PROSITE-ProRule" id="PRU00339"/>
    </source>
</evidence>
<dbReference type="PROSITE" id="PS51257">
    <property type="entry name" value="PROKAR_LIPOPROTEIN"/>
    <property type="match status" value="1"/>
</dbReference>
<dbReference type="RefSeq" id="WP_013571540.1">
    <property type="nucleotide sequence ID" value="NZ_CP019320.1"/>
</dbReference>
<keyword evidence="2 3" id="KW-0802">TPR repeat</keyword>
<dbReference type="SUPFAM" id="SSF48452">
    <property type="entry name" value="TPR-like"/>
    <property type="match status" value="1"/>
</dbReference>
<dbReference type="PANTHER" id="PTHR45586">
    <property type="entry name" value="TPR REPEAT-CONTAINING PROTEIN PA4667"/>
    <property type="match status" value="1"/>
</dbReference>
<sequence>MKFASKLILSVVSILLVGCAAPASQPSAESLNSLADTAFEYARYDSAKSKYQQVLDVYPEQPHARLMLARIDLLQDRPHAAQSQLQQLLTENADNAAEAAFILGRYQLNQGDALSASNYLQQGLVLDEQHAGLHNLLAIALDEQQRTAQAKQHFLRAMELEPDSKSFRVNLSFHYLLQGQFKQAQLLLQPLMKGNQVPDFVTQHYALVLLAQQQEQQAFALLSRSMSEQQAEHDIALLKQQLSRLQ</sequence>
<name>A0A2S3QV53_VIBVL</name>
<dbReference type="AlphaFoldDB" id="A0A2S3QV53"/>
<dbReference type="PROSITE" id="PS50005">
    <property type="entry name" value="TPR"/>
    <property type="match status" value="2"/>
</dbReference>
<protein>
    <submittedName>
        <fullName evidence="4">Pilus assembly protein TadD</fullName>
    </submittedName>
</protein>
<feature type="repeat" description="TPR" evidence="3">
    <location>
        <begin position="28"/>
        <end position="61"/>
    </location>
</feature>
<dbReference type="Pfam" id="PF14559">
    <property type="entry name" value="TPR_19"/>
    <property type="match status" value="2"/>
</dbReference>
<keyword evidence="1" id="KW-0677">Repeat</keyword>